<proteinExistence type="predicted"/>
<dbReference type="RefSeq" id="WP_100676712.1">
    <property type="nucleotide sequence ID" value="NZ_NIPO01000001.1"/>
</dbReference>
<dbReference type="EMBL" id="NIPO01000001">
    <property type="protein sequence ID" value="PJR03143.1"/>
    <property type="molecule type" value="Genomic_DNA"/>
</dbReference>
<reference evidence="1 2" key="1">
    <citation type="submission" date="2017-06" db="EMBL/GenBank/DDBJ databases">
        <title>Description of Avrilella dinanensis gen. nov. sp. nov.</title>
        <authorList>
            <person name="Leyer C."/>
            <person name="Sassi M."/>
            <person name="Minet J."/>
            <person name="Kayal S."/>
            <person name="Cattoir V."/>
        </authorList>
    </citation>
    <scope>NUCLEOTIDE SEQUENCE [LARGE SCALE GENOMIC DNA]</scope>
    <source>
        <strain evidence="1 2">UR159</strain>
    </source>
</reference>
<protein>
    <submittedName>
        <fullName evidence="1">Uncharacterized protein</fullName>
    </submittedName>
</protein>
<evidence type="ECO:0000313" key="1">
    <source>
        <dbReference type="EMBL" id="PJR03143.1"/>
    </source>
</evidence>
<sequence>MNISDQIHNIIKSDDFENVLEKINTNYSNLKQEGIIRNAILELYNEKYANEQFRAFAEHPRVQKNNGEDKRKSSNRVDLSITDLHLLVECKKELKPKTYNIELKYHFPKHRNNFSDYKQSILSEFKDRKSDMFILIVADWNSKEKKEFDDKWNIKTNLSKHLSNDNNWQQNLKDSFNKVICDLKDYECDLMEIVKVQVKEPYLTDYYFYLLRTK</sequence>
<keyword evidence="2" id="KW-1185">Reference proteome</keyword>
<accession>A0A2M9R338</accession>
<dbReference type="OrthoDB" id="1151541at2"/>
<gene>
    <name evidence="1" type="ORF">CDL10_00500</name>
</gene>
<evidence type="ECO:0000313" key="2">
    <source>
        <dbReference type="Proteomes" id="UP000231960"/>
    </source>
</evidence>
<dbReference type="Proteomes" id="UP000231960">
    <property type="component" value="Unassembled WGS sequence"/>
</dbReference>
<organism evidence="1 2">
    <name type="scientific">Avrilella dinanensis</name>
    <dbReference type="NCBI Taxonomy" id="2008672"/>
    <lineage>
        <taxon>Bacteria</taxon>
        <taxon>Pseudomonadati</taxon>
        <taxon>Bacteroidota</taxon>
        <taxon>Flavobacteriia</taxon>
        <taxon>Flavobacteriales</taxon>
        <taxon>Flavobacteriaceae</taxon>
        <taxon>Avrilella</taxon>
    </lineage>
</organism>
<dbReference type="AlphaFoldDB" id="A0A2M9R338"/>
<name>A0A2M9R338_9FLAO</name>
<comment type="caution">
    <text evidence="1">The sequence shown here is derived from an EMBL/GenBank/DDBJ whole genome shotgun (WGS) entry which is preliminary data.</text>
</comment>